<dbReference type="EMBL" id="BQNB010020952">
    <property type="protein sequence ID" value="GJU01317.1"/>
    <property type="molecule type" value="Genomic_DNA"/>
</dbReference>
<gene>
    <name evidence="2" type="ORF">Tco_1111655</name>
</gene>
<keyword evidence="3" id="KW-1185">Reference proteome</keyword>
<dbReference type="Proteomes" id="UP001151760">
    <property type="component" value="Unassembled WGS sequence"/>
</dbReference>
<sequence>MQGMNNDKTISDKPELIGDDDDDVGYLEDYLTKKDPPHYVNEEEERSKERRCKLLGVPYVKPPTSKIEKFEVVKYSFGPTEEYVAITEYEYDIWVRTEENFYHLYQDIFHKKNEGWFILRTDLSSQNVDTAYLTLMDMAY</sequence>
<name>A0ABQ5IMB2_9ASTR</name>
<organism evidence="2 3">
    <name type="scientific">Tanacetum coccineum</name>
    <dbReference type="NCBI Taxonomy" id="301880"/>
    <lineage>
        <taxon>Eukaryota</taxon>
        <taxon>Viridiplantae</taxon>
        <taxon>Streptophyta</taxon>
        <taxon>Embryophyta</taxon>
        <taxon>Tracheophyta</taxon>
        <taxon>Spermatophyta</taxon>
        <taxon>Magnoliopsida</taxon>
        <taxon>eudicotyledons</taxon>
        <taxon>Gunneridae</taxon>
        <taxon>Pentapetalae</taxon>
        <taxon>asterids</taxon>
        <taxon>campanulids</taxon>
        <taxon>Asterales</taxon>
        <taxon>Asteraceae</taxon>
        <taxon>Asteroideae</taxon>
        <taxon>Anthemideae</taxon>
        <taxon>Anthemidinae</taxon>
        <taxon>Tanacetum</taxon>
    </lineage>
</organism>
<proteinExistence type="predicted"/>
<reference evidence="2" key="1">
    <citation type="journal article" date="2022" name="Int. J. Mol. Sci.">
        <title>Draft Genome of Tanacetum Coccineum: Genomic Comparison of Closely Related Tanacetum-Family Plants.</title>
        <authorList>
            <person name="Yamashiro T."/>
            <person name="Shiraishi A."/>
            <person name="Nakayama K."/>
            <person name="Satake H."/>
        </authorList>
    </citation>
    <scope>NUCLEOTIDE SEQUENCE</scope>
</reference>
<evidence type="ECO:0000313" key="3">
    <source>
        <dbReference type="Proteomes" id="UP001151760"/>
    </source>
</evidence>
<evidence type="ECO:0000313" key="2">
    <source>
        <dbReference type="EMBL" id="GJU01317.1"/>
    </source>
</evidence>
<protein>
    <submittedName>
        <fullName evidence="2">Uncharacterized protein</fullName>
    </submittedName>
</protein>
<accession>A0ABQ5IMB2</accession>
<evidence type="ECO:0000256" key="1">
    <source>
        <dbReference type="SAM" id="MobiDB-lite"/>
    </source>
</evidence>
<comment type="caution">
    <text evidence="2">The sequence shown here is derived from an EMBL/GenBank/DDBJ whole genome shotgun (WGS) entry which is preliminary data.</text>
</comment>
<feature type="region of interest" description="Disordered" evidence="1">
    <location>
        <begin position="1"/>
        <end position="24"/>
    </location>
</feature>
<reference evidence="2" key="2">
    <citation type="submission" date="2022-01" db="EMBL/GenBank/DDBJ databases">
        <authorList>
            <person name="Yamashiro T."/>
            <person name="Shiraishi A."/>
            <person name="Satake H."/>
            <person name="Nakayama K."/>
        </authorList>
    </citation>
    <scope>NUCLEOTIDE SEQUENCE</scope>
</reference>